<sequence>MELQFVCFSCQNKADYKCSLCKQQFCSHHAEKPSEVLSGNLSNLIENLSKYIGILNQPESLNIEDLRKTLSNSVEEFKKYEQLYKANEKQIVKYKEYIKELNQNNKSQYEMIENLKKELENWKINDHEMKEKYYELIKGNKNINSSLEIYKKKFDKLKLEHSIVLDNLYKKLKDSENEIINYKKKMQEDAREIKKYEDLIQKIIHMLETNEKNTKIYDKLVASKVLSKKEKPNSLSKKKSYKMDIENKEKIEECFKKKLKNSDHSEKIFFNHENSLDKSNTKENKEENFNSLPTKIINPFSGWPDEYTEKNESKDKSEIEKNSTFINDLGIGAIESYSSDFRESIYISSNKEIIKGLHGENDSCFYDDIKESNITLSNRSFIKNSKYTFSTSNTITENRLFTKNSKYTFSTSDAITKNIQTL</sequence>
<evidence type="ECO:0000256" key="1">
    <source>
        <dbReference type="SAM" id="Coils"/>
    </source>
</evidence>
<protein>
    <submittedName>
        <fullName evidence="2">Uncharacterized protein</fullName>
    </submittedName>
</protein>
<name>A0A1R2AZK2_9CILI</name>
<dbReference type="AlphaFoldDB" id="A0A1R2AZK2"/>
<gene>
    <name evidence="2" type="ORF">SteCoe_32201</name>
</gene>
<keyword evidence="3" id="KW-1185">Reference proteome</keyword>
<proteinExistence type="predicted"/>
<dbReference type="EMBL" id="MPUH01001141">
    <property type="protein sequence ID" value="OMJ69932.1"/>
    <property type="molecule type" value="Genomic_DNA"/>
</dbReference>
<evidence type="ECO:0000313" key="3">
    <source>
        <dbReference type="Proteomes" id="UP000187209"/>
    </source>
</evidence>
<keyword evidence="1" id="KW-0175">Coiled coil</keyword>
<organism evidence="2 3">
    <name type="scientific">Stentor coeruleus</name>
    <dbReference type="NCBI Taxonomy" id="5963"/>
    <lineage>
        <taxon>Eukaryota</taxon>
        <taxon>Sar</taxon>
        <taxon>Alveolata</taxon>
        <taxon>Ciliophora</taxon>
        <taxon>Postciliodesmatophora</taxon>
        <taxon>Heterotrichea</taxon>
        <taxon>Heterotrichida</taxon>
        <taxon>Stentoridae</taxon>
        <taxon>Stentor</taxon>
    </lineage>
</organism>
<dbReference type="Proteomes" id="UP000187209">
    <property type="component" value="Unassembled WGS sequence"/>
</dbReference>
<comment type="caution">
    <text evidence="2">The sequence shown here is derived from an EMBL/GenBank/DDBJ whole genome shotgun (WGS) entry which is preliminary data.</text>
</comment>
<evidence type="ECO:0000313" key="2">
    <source>
        <dbReference type="EMBL" id="OMJ69932.1"/>
    </source>
</evidence>
<accession>A0A1R2AZK2</accession>
<reference evidence="2 3" key="1">
    <citation type="submission" date="2016-11" db="EMBL/GenBank/DDBJ databases">
        <title>The macronuclear genome of Stentor coeruleus: a giant cell with tiny introns.</title>
        <authorList>
            <person name="Slabodnick M."/>
            <person name="Ruby J.G."/>
            <person name="Reiff S.B."/>
            <person name="Swart E.C."/>
            <person name="Gosai S."/>
            <person name="Prabakaran S."/>
            <person name="Witkowska E."/>
            <person name="Larue G.E."/>
            <person name="Fisher S."/>
            <person name="Freeman R.M."/>
            <person name="Gunawardena J."/>
            <person name="Chu W."/>
            <person name="Stover N.A."/>
            <person name="Gregory B.D."/>
            <person name="Nowacki M."/>
            <person name="Derisi J."/>
            <person name="Roy S.W."/>
            <person name="Marshall W.F."/>
            <person name="Sood P."/>
        </authorList>
    </citation>
    <scope>NUCLEOTIDE SEQUENCE [LARGE SCALE GENOMIC DNA]</scope>
    <source>
        <strain evidence="2">WM001</strain>
    </source>
</reference>
<feature type="coiled-coil region" evidence="1">
    <location>
        <begin position="63"/>
        <end position="199"/>
    </location>
</feature>